<dbReference type="PROSITE" id="PS00021">
    <property type="entry name" value="KRINGLE_1"/>
    <property type="match status" value="1"/>
</dbReference>
<organism evidence="5 6">
    <name type="scientific">Ridgeia piscesae</name>
    <name type="common">Tubeworm</name>
    <dbReference type="NCBI Taxonomy" id="27915"/>
    <lineage>
        <taxon>Eukaryota</taxon>
        <taxon>Metazoa</taxon>
        <taxon>Spiralia</taxon>
        <taxon>Lophotrochozoa</taxon>
        <taxon>Annelida</taxon>
        <taxon>Polychaeta</taxon>
        <taxon>Sedentaria</taxon>
        <taxon>Canalipalpata</taxon>
        <taxon>Sabellida</taxon>
        <taxon>Siboglinidae</taxon>
        <taxon>Ridgeia</taxon>
    </lineage>
</organism>
<dbReference type="InterPro" id="IPR002049">
    <property type="entry name" value="LE_dom"/>
</dbReference>
<evidence type="ECO:0000259" key="4">
    <source>
        <dbReference type="PROSITE" id="PS50070"/>
    </source>
</evidence>
<proteinExistence type="predicted"/>
<dbReference type="InterPro" id="IPR013806">
    <property type="entry name" value="Kringle-like"/>
</dbReference>
<dbReference type="InterPro" id="IPR042635">
    <property type="entry name" value="MEGF10/SREC1/2-like"/>
</dbReference>
<comment type="caution">
    <text evidence="3">Lacks conserved residue(s) required for the propagation of feature annotation.</text>
</comment>
<keyword evidence="6" id="KW-1185">Reference proteome</keyword>
<sequence length="298" mass="33406">MFFSGNVAYRKNASQVSYTWGDQFPADRAVDGNVDQWRSHEHCALPDRGQGTNGWWQVDLGGIFDILRVEIYSGNNKCMPGYFGGQCQFRCQCRAGETCNDITGQCPSDCPDDRWGVGCILNNNNYYNDPRGTNYMGKKAKSTHDEHHNPSVSGCKSWTKQDRYYLSSDGSRAEAEKNYCRNPTNSQHTWCYYNLKHNWKYCELENITCVTGRFDVNCKKECHCSGATEDCQKKNGGCQTECAAHFKGSKCQECQDGYFGTLCDRTCHCRSGSCDKTTGHCPSGCATGWTGDNCQTGN</sequence>
<evidence type="ECO:0000313" key="5">
    <source>
        <dbReference type="EMBL" id="KAK2151096.1"/>
    </source>
</evidence>
<dbReference type="InterPro" id="IPR018056">
    <property type="entry name" value="Kringle_CS"/>
</dbReference>
<evidence type="ECO:0000256" key="1">
    <source>
        <dbReference type="ARBA" id="ARBA00022536"/>
    </source>
</evidence>
<dbReference type="GO" id="GO:0005044">
    <property type="term" value="F:scavenger receptor activity"/>
    <property type="evidence" value="ECO:0007669"/>
    <property type="project" value="InterPro"/>
</dbReference>
<reference evidence="5" key="1">
    <citation type="journal article" date="2023" name="Mol. Biol. Evol.">
        <title>Third-Generation Sequencing Reveals the Adaptive Role of the Epigenome in Three Deep-Sea Polychaetes.</title>
        <authorList>
            <person name="Perez M."/>
            <person name="Aroh O."/>
            <person name="Sun Y."/>
            <person name="Lan Y."/>
            <person name="Juniper S.K."/>
            <person name="Young C.R."/>
            <person name="Angers B."/>
            <person name="Qian P.Y."/>
        </authorList>
    </citation>
    <scope>NUCLEOTIDE SEQUENCE</scope>
    <source>
        <strain evidence="5">R07B-5</strain>
    </source>
</reference>
<dbReference type="Gene3D" id="2.60.120.260">
    <property type="entry name" value="Galactose-binding domain-like"/>
    <property type="match status" value="1"/>
</dbReference>
<dbReference type="Pfam" id="PF00053">
    <property type="entry name" value="EGF_laminin"/>
    <property type="match status" value="1"/>
</dbReference>
<evidence type="ECO:0000256" key="2">
    <source>
        <dbReference type="ARBA" id="ARBA00023157"/>
    </source>
</evidence>
<name>A0AAD9JDU1_RIDPI</name>
<dbReference type="InterPro" id="IPR008979">
    <property type="entry name" value="Galactose-bd-like_sf"/>
</dbReference>
<dbReference type="InterPro" id="IPR000001">
    <property type="entry name" value="Kringle"/>
</dbReference>
<dbReference type="PANTHER" id="PTHR24043">
    <property type="entry name" value="SCAVENGER RECEPTOR CLASS F"/>
    <property type="match status" value="1"/>
</dbReference>
<gene>
    <name evidence="5" type="ORF">NP493_2676g00006</name>
</gene>
<dbReference type="PROSITE" id="PS50070">
    <property type="entry name" value="KRINGLE_2"/>
    <property type="match status" value="1"/>
</dbReference>
<keyword evidence="3" id="KW-0420">Kringle</keyword>
<feature type="domain" description="Kringle" evidence="4">
    <location>
        <begin position="118"/>
        <end position="209"/>
    </location>
</feature>
<keyword evidence="1" id="KW-0245">EGF-like domain</keyword>
<dbReference type="SUPFAM" id="SSF49785">
    <property type="entry name" value="Galactose-binding domain-like"/>
    <property type="match status" value="1"/>
</dbReference>
<dbReference type="AlphaFoldDB" id="A0AAD9JDU1"/>
<dbReference type="SMART" id="SM00130">
    <property type="entry name" value="KR"/>
    <property type="match status" value="1"/>
</dbReference>
<accession>A0AAD9JDU1</accession>
<dbReference type="SUPFAM" id="SSF57440">
    <property type="entry name" value="Kringle-like"/>
    <property type="match status" value="1"/>
</dbReference>
<evidence type="ECO:0000256" key="3">
    <source>
        <dbReference type="PROSITE-ProRule" id="PRU00121"/>
    </source>
</evidence>
<dbReference type="EMBL" id="JAODUO010002660">
    <property type="protein sequence ID" value="KAK2151096.1"/>
    <property type="molecule type" value="Genomic_DNA"/>
</dbReference>
<keyword evidence="2" id="KW-1015">Disulfide bond</keyword>
<protein>
    <recommendedName>
        <fullName evidence="4">Kringle domain-containing protein</fullName>
    </recommendedName>
</protein>
<evidence type="ECO:0000313" key="6">
    <source>
        <dbReference type="Proteomes" id="UP001209878"/>
    </source>
</evidence>
<dbReference type="PANTHER" id="PTHR24043:SF8">
    <property type="entry name" value="EGF-LIKE DOMAIN-CONTAINING PROTEIN"/>
    <property type="match status" value="1"/>
</dbReference>
<dbReference type="PRINTS" id="PR00018">
    <property type="entry name" value="KRINGLE"/>
</dbReference>
<dbReference type="Proteomes" id="UP001209878">
    <property type="component" value="Unassembled WGS sequence"/>
</dbReference>
<dbReference type="Gene3D" id="2.170.300.10">
    <property type="entry name" value="Tie2 ligand-binding domain superfamily"/>
    <property type="match status" value="1"/>
</dbReference>
<comment type="caution">
    <text evidence="5">The sequence shown here is derived from an EMBL/GenBank/DDBJ whole genome shotgun (WGS) entry which is preliminary data.</text>
</comment>